<evidence type="ECO:0000313" key="2">
    <source>
        <dbReference type="EMBL" id="QEZ43028.1"/>
    </source>
</evidence>
<feature type="region of interest" description="Disordered" evidence="1">
    <location>
        <begin position="137"/>
        <end position="160"/>
    </location>
</feature>
<sequence>MSKSDDLSKLFSRHGGHPETYREIVREDAAEEAQQRWPLLAALRVDRNAVVPPVQALGIGMPVAPPAAQPVTAPVVAPVQAPHQAVAPQPVATMPVATMPSQPLQRAGWLNAPAAAAAPAHAGATPLAQVFARLEGQAAPAAQPEHTPARRSFLDRLKRS</sequence>
<feature type="region of interest" description="Disordered" evidence="1">
    <location>
        <begin position="1"/>
        <end position="20"/>
    </location>
</feature>
<dbReference type="RefSeq" id="WP_151069362.1">
    <property type="nucleotide sequence ID" value="NZ_CP032518.1"/>
</dbReference>
<reference evidence="2 3" key="1">
    <citation type="submission" date="2018-09" db="EMBL/GenBank/DDBJ databases">
        <title>Complete genome sequence of Cupriavidus oxalaticus T2, a bacterium capable of phenol tolerance and degradation.</title>
        <authorList>
            <person name="Yan J."/>
        </authorList>
    </citation>
    <scope>NUCLEOTIDE SEQUENCE [LARGE SCALE GENOMIC DNA]</scope>
    <source>
        <strain evidence="2 3">T2</strain>
    </source>
</reference>
<dbReference type="Proteomes" id="UP000325743">
    <property type="component" value="Chromosome 1"/>
</dbReference>
<evidence type="ECO:0000256" key="1">
    <source>
        <dbReference type="SAM" id="MobiDB-lite"/>
    </source>
</evidence>
<dbReference type="InterPro" id="IPR024487">
    <property type="entry name" value="CBP_BcsR"/>
</dbReference>
<proteinExistence type="predicted"/>
<dbReference type="EMBL" id="CP032518">
    <property type="protein sequence ID" value="QEZ43028.1"/>
    <property type="molecule type" value="Genomic_DNA"/>
</dbReference>
<protein>
    <recommendedName>
        <fullName evidence="4">Cellulose biosynthesis protein BcsR</fullName>
    </recommendedName>
</protein>
<dbReference type="AlphaFoldDB" id="A0A5P3VAP0"/>
<organism evidence="2 3">
    <name type="scientific">Cupriavidus oxalaticus</name>
    <dbReference type="NCBI Taxonomy" id="96344"/>
    <lineage>
        <taxon>Bacteria</taxon>
        <taxon>Pseudomonadati</taxon>
        <taxon>Pseudomonadota</taxon>
        <taxon>Betaproteobacteria</taxon>
        <taxon>Burkholderiales</taxon>
        <taxon>Burkholderiaceae</taxon>
        <taxon>Cupriavidus</taxon>
    </lineage>
</organism>
<dbReference type="NCBIfam" id="NF040718">
    <property type="entry name" value="BcsP_of_Ic"/>
    <property type="match status" value="1"/>
</dbReference>
<gene>
    <name evidence="2" type="ORF">D2917_01435</name>
</gene>
<evidence type="ECO:0008006" key="4">
    <source>
        <dbReference type="Google" id="ProtNLM"/>
    </source>
</evidence>
<name>A0A5P3VAP0_9BURK</name>
<dbReference type="Pfam" id="PF10945">
    <property type="entry name" value="CBP_BcsR"/>
    <property type="match status" value="1"/>
</dbReference>
<evidence type="ECO:0000313" key="3">
    <source>
        <dbReference type="Proteomes" id="UP000325743"/>
    </source>
</evidence>
<accession>A0A5P3VAP0</accession>